<name>A0A9X0UJD1_VIBME</name>
<dbReference type="InterPro" id="IPR001173">
    <property type="entry name" value="Glyco_trans_2-like"/>
</dbReference>
<sequence length="271" mass="30338">MNESAPLVSIVIPLYNAEHYIEETLLSIVNQTYSNYEVIVVDNASTDSSLDIVNKIAEKLNNITVIPCSSNSGGPAKPRNLGIEAANGKYVAFLDSDDVWYPDKLEKQVDIMKKSTCDFVGSRMTTVDDAGNVITSKLSILNTLFGAKVKHCALSNLMIRNNVITSSVLVRKSAIKHVRFNEADVFKCVEDYLFWLEVLSNNTGVYFVFSEELVKYRISTASLSNKDGKFKLLAKSILVNYFAYVDFNAPYPFLRATVFNLVRVLKLFLLK</sequence>
<gene>
    <name evidence="2" type="ORF">H8Q88_13465</name>
</gene>
<feature type="domain" description="Glycosyltransferase 2-like" evidence="1">
    <location>
        <begin position="9"/>
        <end position="138"/>
    </location>
</feature>
<dbReference type="GO" id="GO:0016758">
    <property type="term" value="F:hexosyltransferase activity"/>
    <property type="evidence" value="ECO:0007669"/>
    <property type="project" value="UniProtKB-ARBA"/>
</dbReference>
<dbReference type="PANTHER" id="PTHR22916">
    <property type="entry name" value="GLYCOSYLTRANSFERASE"/>
    <property type="match status" value="1"/>
</dbReference>
<accession>A0A9X0UJD1</accession>
<dbReference type="AlphaFoldDB" id="A0A9X0UJD1"/>
<dbReference type="PANTHER" id="PTHR22916:SF3">
    <property type="entry name" value="UDP-GLCNAC:BETAGAL BETA-1,3-N-ACETYLGLUCOSAMINYLTRANSFERASE-LIKE PROTEIN 1"/>
    <property type="match status" value="1"/>
</dbReference>
<reference evidence="2" key="1">
    <citation type="submission" date="2020-08" db="EMBL/GenBank/DDBJ databases">
        <title>Genome Sequencing and Pan-Genome Analysis of Migratory bird Vibrio Strains, Inner Mongolia.</title>
        <authorList>
            <person name="Zheng L."/>
        </authorList>
    </citation>
    <scope>NUCLEOTIDE SEQUENCE</scope>
    <source>
        <strain evidence="2">M13F</strain>
    </source>
</reference>
<evidence type="ECO:0000259" key="1">
    <source>
        <dbReference type="Pfam" id="PF00535"/>
    </source>
</evidence>
<dbReference type="RefSeq" id="WP_187026488.1">
    <property type="nucleotide sequence ID" value="NZ_JACRUP010000009.1"/>
</dbReference>
<organism evidence="2 3">
    <name type="scientific">Vibrio metschnikovii</name>
    <dbReference type="NCBI Taxonomy" id="28172"/>
    <lineage>
        <taxon>Bacteria</taxon>
        <taxon>Pseudomonadati</taxon>
        <taxon>Pseudomonadota</taxon>
        <taxon>Gammaproteobacteria</taxon>
        <taxon>Vibrionales</taxon>
        <taxon>Vibrionaceae</taxon>
        <taxon>Vibrio</taxon>
    </lineage>
</organism>
<dbReference type="Gene3D" id="3.90.550.10">
    <property type="entry name" value="Spore Coat Polysaccharide Biosynthesis Protein SpsA, Chain A"/>
    <property type="match status" value="1"/>
</dbReference>
<comment type="caution">
    <text evidence="2">The sequence shown here is derived from an EMBL/GenBank/DDBJ whole genome shotgun (WGS) entry which is preliminary data.</text>
</comment>
<dbReference type="InterPro" id="IPR029044">
    <property type="entry name" value="Nucleotide-diphossugar_trans"/>
</dbReference>
<dbReference type="CDD" id="cd00761">
    <property type="entry name" value="Glyco_tranf_GTA_type"/>
    <property type="match status" value="1"/>
</dbReference>
<protein>
    <submittedName>
        <fullName evidence="2">Glycosyltransferase family 2 protein</fullName>
    </submittedName>
</protein>
<dbReference type="SUPFAM" id="SSF53448">
    <property type="entry name" value="Nucleotide-diphospho-sugar transferases"/>
    <property type="match status" value="1"/>
</dbReference>
<keyword evidence="3" id="KW-1185">Reference proteome</keyword>
<dbReference type="EMBL" id="JACRUP010000009">
    <property type="protein sequence ID" value="MBC5851914.1"/>
    <property type="molecule type" value="Genomic_DNA"/>
</dbReference>
<dbReference type="Pfam" id="PF00535">
    <property type="entry name" value="Glycos_transf_2"/>
    <property type="match status" value="1"/>
</dbReference>
<evidence type="ECO:0000313" key="2">
    <source>
        <dbReference type="EMBL" id="MBC5851914.1"/>
    </source>
</evidence>
<evidence type="ECO:0000313" key="3">
    <source>
        <dbReference type="Proteomes" id="UP000615796"/>
    </source>
</evidence>
<proteinExistence type="predicted"/>
<dbReference type="Proteomes" id="UP000615796">
    <property type="component" value="Unassembled WGS sequence"/>
</dbReference>